<feature type="region of interest" description="Disordered" evidence="1">
    <location>
        <begin position="269"/>
        <end position="291"/>
    </location>
</feature>
<accession>A0A165E5F1</accession>
<proteinExistence type="predicted"/>
<feature type="region of interest" description="Disordered" evidence="1">
    <location>
        <begin position="162"/>
        <end position="188"/>
    </location>
</feature>
<keyword evidence="2" id="KW-1133">Transmembrane helix</keyword>
<dbReference type="OrthoDB" id="2757214at2759"/>
<feature type="chain" id="PRO_5007857037" description="Mid2 domain-containing protein" evidence="3">
    <location>
        <begin position="19"/>
        <end position="291"/>
    </location>
</feature>
<feature type="region of interest" description="Disordered" evidence="1">
    <location>
        <begin position="225"/>
        <end position="252"/>
    </location>
</feature>
<keyword evidence="5" id="KW-1185">Reference proteome</keyword>
<dbReference type="InParanoid" id="A0A165E5F1"/>
<feature type="compositionally biased region" description="Low complexity" evidence="1">
    <location>
        <begin position="165"/>
        <end position="188"/>
    </location>
</feature>
<keyword evidence="2" id="KW-0472">Membrane</keyword>
<dbReference type="EMBL" id="KV426166">
    <property type="protein sequence ID" value="KZV86108.1"/>
    <property type="molecule type" value="Genomic_DNA"/>
</dbReference>
<evidence type="ECO:0000256" key="3">
    <source>
        <dbReference type="SAM" id="SignalP"/>
    </source>
</evidence>
<protein>
    <recommendedName>
        <fullName evidence="6">Mid2 domain-containing protein</fullName>
    </recommendedName>
</protein>
<reference evidence="4 5" key="1">
    <citation type="journal article" date="2016" name="Mol. Biol. Evol.">
        <title>Comparative Genomics of Early-Diverging Mushroom-Forming Fungi Provides Insights into the Origins of Lignocellulose Decay Capabilities.</title>
        <authorList>
            <person name="Nagy L.G."/>
            <person name="Riley R."/>
            <person name="Tritt A."/>
            <person name="Adam C."/>
            <person name="Daum C."/>
            <person name="Floudas D."/>
            <person name="Sun H."/>
            <person name="Yadav J.S."/>
            <person name="Pangilinan J."/>
            <person name="Larsson K.H."/>
            <person name="Matsuura K."/>
            <person name="Barry K."/>
            <person name="Labutti K."/>
            <person name="Kuo R."/>
            <person name="Ohm R.A."/>
            <person name="Bhattacharya S.S."/>
            <person name="Shirouzu T."/>
            <person name="Yoshinaga Y."/>
            <person name="Martin F.M."/>
            <person name="Grigoriev I.V."/>
            <person name="Hibbett D.S."/>
        </authorList>
    </citation>
    <scope>NUCLEOTIDE SEQUENCE [LARGE SCALE GENOMIC DNA]</scope>
    <source>
        <strain evidence="4 5">HHB12029</strain>
    </source>
</reference>
<dbReference type="AlphaFoldDB" id="A0A165E5F1"/>
<gene>
    <name evidence="4" type="ORF">EXIGLDRAFT_752973</name>
</gene>
<evidence type="ECO:0000313" key="4">
    <source>
        <dbReference type="EMBL" id="KZV86108.1"/>
    </source>
</evidence>
<evidence type="ECO:0000256" key="1">
    <source>
        <dbReference type="SAM" id="MobiDB-lite"/>
    </source>
</evidence>
<evidence type="ECO:0000313" key="5">
    <source>
        <dbReference type="Proteomes" id="UP000077266"/>
    </source>
</evidence>
<feature type="transmembrane region" description="Helical" evidence="2">
    <location>
        <begin position="196"/>
        <end position="219"/>
    </location>
</feature>
<feature type="signal peptide" evidence="3">
    <location>
        <begin position="1"/>
        <end position="18"/>
    </location>
</feature>
<sequence>MFPFALFVTFALGVGVSAISHTTCKNASVTWYDDDQGLNPCKQYETIRRYCDSSYEVPILNVTAPVDRCNSQVATVFTGSGLKRWRLFSLPEVVQQAVCRNGPHLEKALYGLFWVSGSWFLEYTRQTIELDEVAGNSDPGKCSTTPTSAVPTLSLLSSNILAPDTSTSSSTVKPTSTSSQESVPSQSPARVNISTVVGACIGGAALAISIAGLIACLLLRKRRQDNRETAPKSREMATGPPPSRMVPTGKQSRGAAFYFLPSTIAALSDRTRSRYPETPSGPSVVDSKYTM</sequence>
<evidence type="ECO:0008006" key="6">
    <source>
        <dbReference type="Google" id="ProtNLM"/>
    </source>
</evidence>
<keyword evidence="2" id="KW-0812">Transmembrane</keyword>
<evidence type="ECO:0000256" key="2">
    <source>
        <dbReference type="SAM" id="Phobius"/>
    </source>
</evidence>
<keyword evidence="3" id="KW-0732">Signal</keyword>
<organism evidence="4 5">
    <name type="scientific">Exidia glandulosa HHB12029</name>
    <dbReference type="NCBI Taxonomy" id="1314781"/>
    <lineage>
        <taxon>Eukaryota</taxon>
        <taxon>Fungi</taxon>
        <taxon>Dikarya</taxon>
        <taxon>Basidiomycota</taxon>
        <taxon>Agaricomycotina</taxon>
        <taxon>Agaricomycetes</taxon>
        <taxon>Auriculariales</taxon>
        <taxon>Exidiaceae</taxon>
        <taxon>Exidia</taxon>
    </lineage>
</organism>
<name>A0A165E5F1_EXIGL</name>
<dbReference type="Proteomes" id="UP000077266">
    <property type="component" value="Unassembled WGS sequence"/>
</dbReference>
<feature type="compositionally biased region" description="Basic and acidic residues" evidence="1">
    <location>
        <begin position="225"/>
        <end position="235"/>
    </location>
</feature>